<comment type="caution">
    <text evidence="2">The sequence shown here is derived from an EMBL/GenBank/DDBJ whole genome shotgun (WGS) entry which is preliminary data.</text>
</comment>
<evidence type="ECO:0000313" key="3">
    <source>
        <dbReference type="Proteomes" id="UP001469089"/>
    </source>
</evidence>
<protein>
    <submittedName>
        <fullName evidence="2">Uncharacterized protein</fullName>
    </submittedName>
</protein>
<evidence type="ECO:0000313" key="2">
    <source>
        <dbReference type="EMBL" id="MEQ5844308.1"/>
    </source>
</evidence>
<accession>A0ABV1LYD0</accession>
<geneLocation type="plasmid" evidence="2">
    <name>pl1</name>
</geneLocation>
<keyword evidence="2" id="KW-0614">Plasmid</keyword>
<sequence length="165" mass="17532">MPTDLTDPKARLLMGEAVRLLTQSDVTGVAIAEFVLGFAPILNQALATPATSAAATREDVKAAVKEALQEVAIPASDSHSRRGKKSPRKSVPVRLSDGKRTSLWLDTSLVERLSVNLGSASQMRQMLSELADSAPVEGTSKSAWVEGELAKRLILLEATPASRAN</sequence>
<dbReference type="EMBL" id="JAOALG010000003">
    <property type="protein sequence ID" value="MEQ5844308.1"/>
    <property type="molecule type" value="Genomic_DNA"/>
</dbReference>
<reference evidence="2 3" key="1">
    <citation type="journal article" date="2024" name="Chem. Sci.">
        <title>Discovery of a lagriamide polyketide by integrated genome mining, isotopic labeling, and untargeted metabolomics.</title>
        <authorList>
            <person name="Fergusson C.H."/>
            <person name="Saulog J."/>
            <person name="Paulo B.S."/>
            <person name="Wilson D.M."/>
            <person name="Liu D.Y."/>
            <person name="Morehouse N.J."/>
            <person name="Waterworth S."/>
            <person name="Barkei J."/>
            <person name="Gray C.A."/>
            <person name="Kwan J.C."/>
            <person name="Eustaquio A.S."/>
            <person name="Linington R.G."/>
        </authorList>
    </citation>
    <scope>NUCLEOTIDE SEQUENCE [LARGE SCALE GENOMIC DNA]</scope>
    <source>
        <strain evidence="2 3">RL17-338-BIF-B</strain>
    </source>
</reference>
<dbReference type="Proteomes" id="UP001469089">
    <property type="component" value="Unassembled WGS sequence"/>
</dbReference>
<proteinExistence type="predicted"/>
<dbReference type="RefSeq" id="WP_349545907.1">
    <property type="nucleotide sequence ID" value="NZ_JAOALG010000003.1"/>
</dbReference>
<evidence type="ECO:0000256" key="1">
    <source>
        <dbReference type="SAM" id="MobiDB-lite"/>
    </source>
</evidence>
<gene>
    <name evidence="2" type="ORF">N0A02_33135</name>
</gene>
<keyword evidence="3" id="KW-1185">Reference proteome</keyword>
<feature type="region of interest" description="Disordered" evidence="1">
    <location>
        <begin position="73"/>
        <end position="93"/>
    </location>
</feature>
<name>A0ABV1LYD0_9BURK</name>
<organism evidence="2 3">
    <name type="scientific">Paraburkholderia acidicola</name>
    <dbReference type="NCBI Taxonomy" id="1912599"/>
    <lineage>
        <taxon>Bacteria</taxon>
        <taxon>Pseudomonadati</taxon>
        <taxon>Pseudomonadota</taxon>
        <taxon>Betaproteobacteria</taxon>
        <taxon>Burkholderiales</taxon>
        <taxon>Burkholderiaceae</taxon>
        <taxon>Paraburkholderia</taxon>
    </lineage>
</organism>